<accession>A0A4Y8VKZ2</accession>
<evidence type="ECO:0000259" key="6">
    <source>
        <dbReference type="Pfam" id="PF04357"/>
    </source>
</evidence>
<dbReference type="RefSeq" id="WP_134843393.1">
    <property type="nucleotide sequence ID" value="NZ_SGVY01000017.1"/>
</dbReference>
<evidence type="ECO:0000313" key="8">
    <source>
        <dbReference type="Proteomes" id="UP000297872"/>
    </source>
</evidence>
<keyword evidence="3 5" id="KW-1133">Transmembrane helix</keyword>
<name>A0A4Y8VKZ2_9BACT</name>
<dbReference type="OrthoDB" id="9811276at2"/>
<evidence type="ECO:0000256" key="3">
    <source>
        <dbReference type="ARBA" id="ARBA00022989"/>
    </source>
</evidence>
<keyword evidence="8" id="KW-1185">Reference proteome</keyword>
<sequence length="1580" mass="175574">MKKYIKWSVFILFSPILLIMILAVMLYLPPVQNWAVRHVVAYASESTGMDVTVDHVKLVFPLRLGVEGVQVLQPIDSLKNSTNLSLRGKKDTIADIRKMIVDVQLMPIFHSQVMVDQLDFDGMKVNTANFIHEARIKGNVGKLSVQAHGIDLANEHVLVENALLADAKLAVELSDTVPADTAPSENFWKINLQKLKLKNTNLTLHMPGDTLQVSAYFGNALAQETYLDLFKGLYQVKKLDWENGWVSYDNNFEKPVSGIDFNHLALSGMNLKADSFYYCDSKIDVKIREAQFKEKSGLSISQMNGRFVMDSTKLALPDFYLKTPVSQLKATVDMDMDAFAESNPGHLAALIDGSLGKSDLMLFAGDAMPEKMKKLWPYYPLKLKGSVKGNLQQLAFDGLKAVLPSAFEISAHGTLGSLTDMNKLKANVNLNARTYNLGFITAMLEPSLMKEICVPNGIGIKGNINVDGQRYVTKLALTEGRGSLNIDASVIAKTNSTGGIDLGRLAYDAKIQAKNVQAKHFLPKQDLYAFSGNIKAKGVGTDFLSPSTRLAAKAQVSSVHYGKYKINNVLAIAHVAHGKVHADVDSKNQFLTGLVSLDALTNTKKVQATIKADVRQADLYLLQLVEKPMKAALCGYMDVNTDLKDFYNLQASVGDITLRTADKVYRPVDVLLDVFTRKDTTHAIVDCGDFHLNMDAHGGYKKLLGHIDGLQREIFSQMKNRKIDQIRLRQNFPLGHIYLSSGKNNFISRYIEYCGYQFKTIEMDLSASPVMGLNGFFHVDSMVVQGVQLDTIRALVHTKGDTIRYSARIENNKKNPQYVFRALVDGELQEKGSDIKAKLYDANNKLGLDVGLAALMQDNGIKVSLTDTHPILGYKKFKANADNYLMLSDDQRVSANLLLTASGGMGVRVYSNDENEDALQDITVSLSKFNLDKVLSVIPYMPDISGIMDGDFHVIQTKEEFSVSSNLKIDNLVYEKCPMGDVGSEFVYMPKSDGSHYVDGILTYEGEDVATVKGTYQSEGAGYLNATVGLDKIPLHFINGFVPDQLLGLKGYGEGELAVKGALNKPHVEGEVYLDSAYLISEPYGISMRFDDDPVRIVDSKLLFENFMMYANNESPLNLQGNLDFSNVDRMMLDLRMRAQNFLLIDAKENLRSEAFGKAYVNFFAMMKGPLTSLQMRGKLDVLGNTDMTYVLRESELSTDSQLDELVKFTDFKSGKEETIVRPAIEGFDMMLSMSIDESAHILCALNEEKTNYIDLMGGGDLQMKYNPVDNIQLTGKYTLNNGAMKYSLPIIPLKTFTIQDGSYLEFTGDPFNPILNITATENMKSTVNEGQGTGRSVDFVCGVKLTQTLSKPGIQFIISAPNDMTMQDELNTMSIEERGKIAVTMLASGMYLSGGNTSDFSMNSALSSFLNSEINNIAGSAMRSLGLDLGMSVDNSTNASGASHTDYNFKFAKRFFNNRLSFTIGGKVSSGAEMENAGNNDSFFNNVELQYRLNEGASQYIRAFYNNNTYDWLEGLVGEYGVGFMWRRKLQHFKDIFRFKTEKQDVPVEIVRKDTIVRKKMEDSTSVKPRFFDPLREKL</sequence>
<dbReference type="PANTHER" id="PTHR36985:SF1">
    <property type="entry name" value="TRANSLOCATION AND ASSEMBLY MODULE SUBUNIT TAMB"/>
    <property type="match status" value="1"/>
</dbReference>
<dbReference type="EMBL" id="SGVY01000017">
    <property type="protein sequence ID" value="TFH81172.1"/>
    <property type="molecule type" value="Genomic_DNA"/>
</dbReference>
<protein>
    <submittedName>
        <fullName evidence="7">Phage tail protein</fullName>
    </submittedName>
</protein>
<gene>
    <name evidence="7" type="ORF">EXN75_08005</name>
</gene>
<reference evidence="7 8" key="1">
    <citation type="submission" date="2019-02" db="EMBL/GenBank/DDBJ databases">
        <title>Draft Genome Sequence of the Prevotella sp. BCRC 81118, Isolated from Human Feces.</title>
        <authorList>
            <person name="Huang C.-H."/>
        </authorList>
    </citation>
    <scope>NUCLEOTIDE SEQUENCE [LARGE SCALE GENOMIC DNA]</scope>
    <source>
        <strain evidence="7 8">BCRC 81118</strain>
    </source>
</reference>
<dbReference type="PANTHER" id="PTHR36985">
    <property type="entry name" value="TRANSLOCATION AND ASSEMBLY MODULE SUBUNIT TAMB"/>
    <property type="match status" value="1"/>
</dbReference>
<evidence type="ECO:0000256" key="2">
    <source>
        <dbReference type="ARBA" id="ARBA00022692"/>
    </source>
</evidence>
<dbReference type="GeneID" id="302995233"/>
<dbReference type="GO" id="GO:0005886">
    <property type="term" value="C:plasma membrane"/>
    <property type="evidence" value="ECO:0007669"/>
    <property type="project" value="InterPro"/>
</dbReference>
<feature type="domain" description="Translocation and assembly module TamB C-terminal" evidence="6">
    <location>
        <begin position="1113"/>
        <end position="1528"/>
    </location>
</feature>
<feature type="transmembrane region" description="Helical" evidence="5">
    <location>
        <begin position="7"/>
        <end position="28"/>
    </location>
</feature>
<dbReference type="GO" id="GO:0009306">
    <property type="term" value="P:protein secretion"/>
    <property type="evidence" value="ECO:0007669"/>
    <property type="project" value="InterPro"/>
</dbReference>
<organism evidence="7 8">
    <name type="scientific">Segatella hominis</name>
    <dbReference type="NCBI Taxonomy" id="2518605"/>
    <lineage>
        <taxon>Bacteria</taxon>
        <taxon>Pseudomonadati</taxon>
        <taxon>Bacteroidota</taxon>
        <taxon>Bacteroidia</taxon>
        <taxon>Bacteroidales</taxon>
        <taxon>Prevotellaceae</taxon>
        <taxon>Segatella</taxon>
    </lineage>
</organism>
<dbReference type="InterPro" id="IPR007452">
    <property type="entry name" value="TamB_C"/>
</dbReference>
<evidence type="ECO:0000256" key="1">
    <source>
        <dbReference type="ARBA" id="ARBA00004167"/>
    </source>
</evidence>
<keyword evidence="2 5" id="KW-0812">Transmembrane</keyword>
<keyword evidence="4 5" id="KW-0472">Membrane</keyword>
<dbReference type="Proteomes" id="UP000297872">
    <property type="component" value="Unassembled WGS sequence"/>
</dbReference>
<comment type="subcellular location">
    <subcellularLocation>
        <location evidence="1">Membrane</location>
        <topology evidence="1">Single-pass membrane protein</topology>
    </subcellularLocation>
</comment>
<evidence type="ECO:0000313" key="7">
    <source>
        <dbReference type="EMBL" id="TFH81172.1"/>
    </source>
</evidence>
<comment type="caution">
    <text evidence="7">The sequence shown here is derived from an EMBL/GenBank/DDBJ whole genome shotgun (WGS) entry which is preliminary data.</text>
</comment>
<evidence type="ECO:0000256" key="5">
    <source>
        <dbReference type="SAM" id="Phobius"/>
    </source>
</evidence>
<proteinExistence type="predicted"/>
<dbReference type="Pfam" id="PF04357">
    <property type="entry name" value="TamB"/>
    <property type="match status" value="1"/>
</dbReference>
<evidence type="ECO:0000256" key="4">
    <source>
        <dbReference type="ARBA" id="ARBA00023136"/>
    </source>
</evidence>